<keyword evidence="2" id="KW-0472">Membrane</keyword>
<keyword evidence="2" id="KW-0812">Transmembrane</keyword>
<keyword evidence="1" id="KW-0620">Polyamine biosynthesis</keyword>
<proteinExistence type="predicted"/>
<dbReference type="Gene3D" id="3.40.50.150">
    <property type="entry name" value="Vaccinia Virus protein VP39"/>
    <property type="match status" value="1"/>
</dbReference>
<dbReference type="InterPro" id="IPR029063">
    <property type="entry name" value="SAM-dependent_MTases_sf"/>
</dbReference>
<reference evidence="3 4" key="1">
    <citation type="journal article" date="2015" name="Nature">
        <title>rRNA introns, odd ribosomes, and small enigmatic genomes across a large radiation of phyla.</title>
        <authorList>
            <person name="Brown C.T."/>
            <person name="Hug L.A."/>
            <person name="Thomas B.C."/>
            <person name="Sharon I."/>
            <person name="Castelle C.J."/>
            <person name="Singh A."/>
            <person name="Wilkins M.J."/>
            <person name="Williams K.H."/>
            <person name="Banfield J.F."/>
        </authorList>
    </citation>
    <scope>NUCLEOTIDE SEQUENCE [LARGE SCALE GENOMIC DNA]</scope>
</reference>
<dbReference type="PANTHER" id="PTHR43317">
    <property type="entry name" value="THERMOSPERMINE SYNTHASE ACAULIS5"/>
    <property type="match status" value="1"/>
</dbReference>
<name>A0A0G1KLU0_UNCKA</name>
<evidence type="ECO:0000313" key="3">
    <source>
        <dbReference type="EMBL" id="KKT84503.1"/>
    </source>
</evidence>
<dbReference type="AlphaFoldDB" id="A0A0G1KLU0"/>
<dbReference type="Proteomes" id="UP000034504">
    <property type="component" value="Unassembled WGS sequence"/>
</dbReference>
<dbReference type="EMBL" id="LCJU01000019">
    <property type="protein sequence ID" value="KKT84503.1"/>
    <property type="molecule type" value="Genomic_DNA"/>
</dbReference>
<evidence type="ECO:0000256" key="2">
    <source>
        <dbReference type="SAM" id="Phobius"/>
    </source>
</evidence>
<protein>
    <recommendedName>
        <fullName evidence="5">Spermidine synthase</fullName>
    </recommendedName>
</protein>
<comment type="caution">
    <text evidence="3">The sequence shown here is derived from an EMBL/GenBank/DDBJ whole genome shotgun (WGS) entry which is preliminary data.</text>
</comment>
<sequence length="232" mass="25372">MNPISYLVPKILYSGSSAYNTNIQVIQVTGACKLLVNGTVQSFSANSRQVKAKVWGKMANIIVKEPKIKNLLLLGMGAGTLLGLLHRRGNHTVTTTSVEIDPIIIALAKTYFALDRLNNNTIVRGDAYTVVQNPSAYNLQPPFDCIVIDTYSGSDFPSNLTSDAFYTNVLALLSMGGLLVINRIISKDDKKTLASTTNQLENHIQPLRVLKVKCPVISDNYILYGLKAKSIK</sequence>
<evidence type="ECO:0000313" key="4">
    <source>
        <dbReference type="Proteomes" id="UP000034504"/>
    </source>
</evidence>
<dbReference type="GO" id="GO:0006596">
    <property type="term" value="P:polyamine biosynthetic process"/>
    <property type="evidence" value="ECO:0007669"/>
    <property type="project" value="UniProtKB-KW"/>
</dbReference>
<organism evidence="3 4">
    <name type="scientific">candidate division WWE3 bacterium GW2011_GWC2_44_9</name>
    <dbReference type="NCBI Taxonomy" id="1619125"/>
    <lineage>
        <taxon>Bacteria</taxon>
        <taxon>Katanobacteria</taxon>
    </lineage>
</organism>
<dbReference type="SUPFAM" id="SSF53335">
    <property type="entry name" value="S-adenosyl-L-methionine-dependent methyltransferases"/>
    <property type="match status" value="1"/>
</dbReference>
<accession>A0A0G1KLU0</accession>
<evidence type="ECO:0008006" key="5">
    <source>
        <dbReference type="Google" id="ProtNLM"/>
    </source>
</evidence>
<evidence type="ECO:0000256" key="1">
    <source>
        <dbReference type="ARBA" id="ARBA00023115"/>
    </source>
</evidence>
<dbReference type="CDD" id="cd02440">
    <property type="entry name" value="AdoMet_MTases"/>
    <property type="match status" value="1"/>
</dbReference>
<feature type="transmembrane region" description="Helical" evidence="2">
    <location>
        <begin position="165"/>
        <end position="185"/>
    </location>
</feature>
<keyword evidence="2" id="KW-1133">Transmembrane helix</keyword>
<dbReference type="NCBIfam" id="NF037959">
    <property type="entry name" value="MFS_SpdSyn"/>
    <property type="match status" value="1"/>
</dbReference>
<dbReference type="PANTHER" id="PTHR43317:SF1">
    <property type="entry name" value="THERMOSPERMINE SYNTHASE ACAULIS5"/>
    <property type="match status" value="1"/>
</dbReference>
<gene>
    <name evidence="3" type="ORF">UW82_C0019G0004</name>
</gene>